<feature type="compositionally biased region" description="Polar residues" evidence="3">
    <location>
        <begin position="10"/>
        <end position="21"/>
    </location>
</feature>
<dbReference type="InterPro" id="IPR042556">
    <property type="entry name" value="AZUL_sf"/>
</dbReference>
<protein>
    <recommendedName>
        <fullName evidence="9">Ubiquitin-protein ligase E3A N-terminal zinc-binding domain-containing protein</fullName>
    </recommendedName>
</protein>
<keyword evidence="2" id="KW-0833">Ubl conjugation pathway</keyword>
<dbReference type="GO" id="GO:0031593">
    <property type="term" value="F:polyubiquitin modification-dependent protein binding"/>
    <property type="evidence" value="ECO:0007669"/>
    <property type="project" value="TreeGrafter"/>
</dbReference>
<dbReference type="Gene3D" id="6.10.130.10">
    <property type="entry name" value="Ubiquitin-protein ligase E3A, N-terminal zinc-binding domain (AZUL)"/>
    <property type="match status" value="1"/>
</dbReference>
<feature type="domain" description="Ubiquitin fusion degradation protein UFD1 N-terminal subdomain 2" evidence="6">
    <location>
        <begin position="175"/>
        <end position="256"/>
    </location>
</feature>
<dbReference type="GO" id="GO:0006511">
    <property type="term" value="P:ubiquitin-dependent protein catabolic process"/>
    <property type="evidence" value="ECO:0007669"/>
    <property type="project" value="InterPro"/>
</dbReference>
<dbReference type="InterPro" id="IPR055417">
    <property type="entry name" value="UFD1_N1"/>
</dbReference>
<feature type="region of interest" description="Disordered" evidence="3">
    <location>
        <begin position="1"/>
        <end position="21"/>
    </location>
</feature>
<sequence length="803" mass="89998">MPTRHPFAMDTTSASNLNMTTPKPTLKWSKQFSVTTSDRVALPGDKILLPPSALEDLLEATSAVAAHAKQRDLPAYDPYNSSTWSAHRRAEAEFQDQWQQLLYPLTFRLVNGENERVVYAGIREFSAEEGQVVLSPFLWESLGLKAHEANREDAMEVDGKSLSSTITIHAKILPKGTFAKLRPMEAGYDPEDWKALLEQYLRQNYTTLTNGEVLIVPGPRGAGGKKEEFRFLVDGFKPDVDGICIVDTDLEVDIEALNEEQARETLKRVAAKLTRLPGSEQGTSPGGELDLFKEQTGQVLPGEYVDYQLPSWIKSQALDLELHVDDEDVDLDLLVSPFSATQRVKPRLDEHVFADLEGRPRKRIRIEPTNAELEKAEALFISVHACDITEHPTNDTSAGSNARPRHYTLRARHTDDKSDSSQLKLNDDDVAPNEGDVRCKNCLQWVPGRALMLHENFCLRNNIACPKGCGQVFQKRSPAYEAHWHCLHDVAYGSTPATKVKHDSIFHPDNVLRCQDCNTKETFPNIIGLSHHRTTTCPSKLILCRFCHLEVPQEGDPDQPSAEVMLSGLTAHELADGARTTECHLCSRIVRLRDMEVHLRTHDLDRLNRLAPQPCRNILCGRTRDRCGKNGDTRAGTKQGQGSGNDIGLCSTCFGPLYVSMYDPEGKALRRRIERRYLQQLAVTNGCGKAHCKNEYCKAGRKNMGIAGTIIMKDGMTMVKPFIEGLEKPLGEENTPLHFCVDQRSQTSRQMAEMLAAEDGGFTGKTYEFEWCVGALEAEEGDLERARTWLKNWAPTKLEQVRR</sequence>
<feature type="domain" description="DUF7590" evidence="5">
    <location>
        <begin position="282"/>
        <end position="415"/>
    </location>
</feature>
<feature type="region of interest" description="Disordered" evidence="3">
    <location>
        <begin position="411"/>
        <end position="430"/>
    </location>
</feature>
<evidence type="ECO:0000256" key="1">
    <source>
        <dbReference type="ARBA" id="ARBA00006043"/>
    </source>
</evidence>
<proteinExistence type="inferred from homology"/>
<dbReference type="EMBL" id="JAUTXT010000002">
    <property type="protein sequence ID" value="KAK3679157.1"/>
    <property type="molecule type" value="Genomic_DNA"/>
</dbReference>
<dbReference type="Pfam" id="PF24503">
    <property type="entry name" value="DUF7590"/>
    <property type="match status" value="1"/>
</dbReference>
<dbReference type="InterPro" id="IPR042299">
    <property type="entry name" value="Ufd1-like_Nn"/>
</dbReference>
<evidence type="ECO:0000259" key="5">
    <source>
        <dbReference type="Pfam" id="PF24503"/>
    </source>
</evidence>
<keyword evidence="8" id="KW-1185">Reference proteome</keyword>
<evidence type="ECO:0000256" key="2">
    <source>
        <dbReference type="ARBA" id="ARBA00022786"/>
    </source>
</evidence>
<dbReference type="GO" id="GO:0036503">
    <property type="term" value="P:ERAD pathway"/>
    <property type="evidence" value="ECO:0007669"/>
    <property type="project" value="TreeGrafter"/>
</dbReference>
<dbReference type="Gene3D" id="2.40.40.50">
    <property type="entry name" value="Ubiquitin fusion degradation protein UFD1, N-terminal domain"/>
    <property type="match status" value="1"/>
</dbReference>
<dbReference type="InterPro" id="IPR056012">
    <property type="entry name" value="DUF7590"/>
</dbReference>
<dbReference type="InterPro" id="IPR004854">
    <property type="entry name" value="Ufd1-like"/>
</dbReference>
<dbReference type="Pfam" id="PF23580">
    <property type="entry name" value="Znf_XAF1_N"/>
    <property type="match status" value="1"/>
</dbReference>
<dbReference type="GO" id="GO:0034098">
    <property type="term" value="C:VCP-NPL4-UFD1 AAA ATPase complex"/>
    <property type="evidence" value="ECO:0007669"/>
    <property type="project" value="TreeGrafter"/>
</dbReference>
<dbReference type="PANTHER" id="PTHR12555">
    <property type="entry name" value="UBIQUITIN FUSION DEGRADATON PROTEIN 1"/>
    <property type="match status" value="1"/>
</dbReference>
<reference evidence="7" key="1">
    <citation type="submission" date="2023-07" db="EMBL/GenBank/DDBJ databases">
        <title>Black Yeasts Isolated from many extreme environments.</title>
        <authorList>
            <person name="Coleine C."/>
            <person name="Stajich J.E."/>
            <person name="Selbmann L."/>
        </authorList>
    </citation>
    <scope>NUCLEOTIDE SEQUENCE</scope>
    <source>
        <strain evidence="7">CCFEE 5485</strain>
    </source>
</reference>
<dbReference type="AlphaFoldDB" id="A0AAE0WVR9"/>
<gene>
    <name evidence="7" type="ORF">LTR78_000718</name>
</gene>
<dbReference type="Proteomes" id="UP001274830">
    <property type="component" value="Unassembled WGS sequence"/>
</dbReference>
<evidence type="ECO:0008006" key="9">
    <source>
        <dbReference type="Google" id="ProtNLM"/>
    </source>
</evidence>
<feature type="domain" description="Ubiquitin fusion degradation protein UFD1 N-terminal subdomain 1" evidence="4">
    <location>
        <begin position="101"/>
        <end position="147"/>
    </location>
</feature>
<comment type="similarity">
    <text evidence="1">Belongs to the UFD1 family.</text>
</comment>
<dbReference type="PANTHER" id="PTHR12555:SF15">
    <property type="entry name" value="FUSION DEGRADATION PROTEIN (UFD1), PUTATIVE (AFU_ORTHOLOGUE AFUA_4G04640)-RELATED"/>
    <property type="match status" value="1"/>
</dbReference>
<dbReference type="Gene3D" id="3.10.330.10">
    <property type="match status" value="1"/>
</dbReference>
<dbReference type="Pfam" id="PF03152">
    <property type="entry name" value="UFD1_N1"/>
    <property type="match status" value="1"/>
</dbReference>
<evidence type="ECO:0000256" key="3">
    <source>
        <dbReference type="SAM" id="MobiDB-lite"/>
    </source>
</evidence>
<comment type="caution">
    <text evidence="7">The sequence shown here is derived from an EMBL/GenBank/DDBJ whole genome shotgun (WGS) entry which is preliminary data.</text>
</comment>
<evidence type="ECO:0000259" key="4">
    <source>
        <dbReference type="Pfam" id="PF03152"/>
    </source>
</evidence>
<dbReference type="Pfam" id="PF24842">
    <property type="entry name" value="UFD1_N2"/>
    <property type="match status" value="1"/>
</dbReference>
<evidence type="ECO:0000313" key="8">
    <source>
        <dbReference type="Proteomes" id="UP001274830"/>
    </source>
</evidence>
<name>A0AAE0WVR9_9PEZI</name>
<dbReference type="InterPro" id="IPR055418">
    <property type="entry name" value="UFD1_N2"/>
</dbReference>
<evidence type="ECO:0000259" key="6">
    <source>
        <dbReference type="Pfam" id="PF24842"/>
    </source>
</evidence>
<accession>A0AAE0WVR9</accession>
<evidence type="ECO:0000313" key="7">
    <source>
        <dbReference type="EMBL" id="KAK3679157.1"/>
    </source>
</evidence>
<organism evidence="7 8">
    <name type="scientific">Recurvomyces mirabilis</name>
    <dbReference type="NCBI Taxonomy" id="574656"/>
    <lineage>
        <taxon>Eukaryota</taxon>
        <taxon>Fungi</taxon>
        <taxon>Dikarya</taxon>
        <taxon>Ascomycota</taxon>
        <taxon>Pezizomycotina</taxon>
        <taxon>Dothideomycetes</taxon>
        <taxon>Dothideomycetidae</taxon>
        <taxon>Mycosphaerellales</taxon>
        <taxon>Teratosphaeriaceae</taxon>
        <taxon>Recurvomyces</taxon>
    </lineage>
</organism>